<evidence type="ECO:0000313" key="1">
    <source>
        <dbReference type="EMBL" id="KAI0063212.1"/>
    </source>
</evidence>
<dbReference type="Proteomes" id="UP000814140">
    <property type="component" value="Unassembled WGS sequence"/>
</dbReference>
<keyword evidence="2" id="KW-1185">Reference proteome</keyword>
<reference evidence="1" key="1">
    <citation type="submission" date="2021-03" db="EMBL/GenBank/DDBJ databases">
        <authorList>
            <consortium name="DOE Joint Genome Institute"/>
            <person name="Ahrendt S."/>
            <person name="Looney B.P."/>
            <person name="Miyauchi S."/>
            <person name="Morin E."/>
            <person name="Drula E."/>
            <person name="Courty P.E."/>
            <person name="Chicoki N."/>
            <person name="Fauchery L."/>
            <person name="Kohler A."/>
            <person name="Kuo A."/>
            <person name="Labutti K."/>
            <person name="Pangilinan J."/>
            <person name="Lipzen A."/>
            <person name="Riley R."/>
            <person name="Andreopoulos W."/>
            <person name="He G."/>
            <person name="Johnson J."/>
            <person name="Barry K.W."/>
            <person name="Grigoriev I.V."/>
            <person name="Nagy L."/>
            <person name="Hibbett D."/>
            <person name="Henrissat B."/>
            <person name="Matheny P.B."/>
            <person name="Labbe J."/>
            <person name="Martin F."/>
        </authorList>
    </citation>
    <scope>NUCLEOTIDE SEQUENCE</scope>
    <source>
        <strain evidence="1">HHB10654</strain>
    </source>
</reference>
<name>A0ACB8T3Z8_9AGAM</name>
<comment type="caution">
    <text evidence="1">The sequence shown here is derived from an EMBL/GenBank/DDBJ whole genome shotgun (WGS) entry which is preliminary data.</text>
</comment>
<gene>
    <name evidence="1" type="ORF">BV25DRAFT_1802794</name>
</gene>
<sequence>MSSSEHQRTPPEEARPPWGLKWRSSVWFITTVVGMGITTDLLVYSIVIPVLPFHLEGLDYSNVSALVGYLLFAYSGGLVVSTPPIAWISERFNARKLPLVLGLVALIGSQIMLMEAPVYWVMALARVIQGISSSVVWVVGLALLCDTTPEKYIGRQLGLAMSGLSLGLLVGPPVGGALYTRFGFRGPIIFGVIVTFIDLLGRFLIIERYEALRWGVDPGALDTADSEAQEIKSDPTAAYGTFEGPSTQPLDPQGADSSAVPSTSNVEAPTTEKSEGARTTVSSPTVSPPPRLSSMKVIAKLAKSSRALVALFNTIIYGIMFTSQEPALPLHLNQVWGLDSSKVGLVYIASVVPTLLSSPFAGWWADHKGPEWITVGCLVLSVPWFGIVIIQKQLALFITAFALEYFFLAGVVAPLTSELAAVSRSLPGVGYAHVYGAFNLAYGIGAALGPLIGGQIFSHVNRGWMVLNVLSICLVTVSIVLAFVYTGEQPLLKMFAARIKPLGVSKDTSHAQEGEPAQETKKDM</sequence>
<organism evidence="1 2">
    <name type="scientific">Artomyces pyxidatus</name>
    <dbReference type="NCBI Taxonomy" id="48021"/>
    <lineage>
        <taxon>Eukaryota</taxon>
        <taxon>Fungi</taxon>
        <taxon>Dikarya</taxon>
        <taxon>Basidiomycota</taxon>
        <taxon>Agaricomycotina</taxon>
        <taxon>Agaricomycetes</taxon>
        <taxon>Russulales</taxon>
        <taxon>Auriscalpiaceae</taxon>
        <taxon>Artomyces</taxon>
    </lineage>
</organism>
<evidence type="ECO:0000313" key="2">
    <source>
        <dbReference type="Proteomes" id="UP000814140"/>
    </source>
</evidence>
<dbReference type="EMBL" id="MU277204">
    <property type="protein sequence ID" value="KAI0063212.1"/>
    <property type="molecule type" value="Genomic_DNA"/>
</dbReference>
<protein>
    <submittedName>
        <fullName evidence="1">MFS general substrate transporter</fullName>
    </submittedName>
</protein>
<accession>A0ACB8T3Z8</accession>
<reference evidence="1" key="2">
    <citation type="journal article" date="2022" name="New Phytol.">
        <title>Evolutionary transition to the ectomycorrhizal habit in the genomes of a hyperdiverse lineage of mushroom-forming fungi.</title>
        <authorList>
            <person name="Looney B."/>
            <person name="Miyauchi S."/>
            <person name="Morin E."/>
            <person name="Drula E."/>
            <person name="Courty P.E."/>
            <person name="Kohler A."/>
            <person name="Kuo A."/>
            <person name="LaButti K."/>
            <person name="Pangilinan J."/>
            <person name="Lipzen A."/>
            <person name="Riley R."/>
            <person name="Andreopoulos W."/>
            <person name="He G."/>
            <person name="Johnson J."/>
            <person name="Nolan M."/>
            <person name="Tritt A."/>
            <person name="Barry K.W."/>
            <person name="Grigoriev I.V."/>
            <person name="Nagy L.G."/>
            <person name="Hibbett D."/>
            <person name="Henrissat B."/>
            <person name="Matheny P.B."/>
            <person name="Labbe J."/>
            <person name="Martin F.M."/>
        </authorList>
    </citation>
    <scope>NUCLEOTIDE SEQUENCE</scope>
    <source>
        <strain evidence="1">HHB10654</strain>
    </source>
</reference>
<proteinExistence type="predicted"/>